<dbReference type="PANTHER" id="PTHR47197">
    <property type="entry name" value="PROTEIN NIRF"/>
    <property type="match status" value="1"/>
</dbReference>
<dbReference type="Gene3D" id="2.130.10.10">
    <property type="entry name" value="YVTN repeat-like/Quinoprotein amine dehydrogenase"/>
    <property type="match status" value="2"/>
</dbReference>
<comment type="caution">
    <text evidence="1">The sequence shown here is derived from an EMBL/GenBank/DDBJ whole genome shotgun (WGS) entry which is preliminary data.</text>
</comment>
<dbReference type="SUPFAM" id="SSF51004">
    <property type="entry name" value="C-terminal (heme d1) domain of cytochrome cd1-nitrite reductase"/>
    <property type="match status" value="1"/>
</dbReference>
<dbReference type="InterPro" id="IPR015943">
    <property type="entry name" value="WD40/YVTN_repeat-like_dom_sf"/>
</dbReference>
<dbReference type="EMBL" id="JBHSMA010000001">
    <property type="protein sequence ID" value="MFC5408321.1"/>
    <property type="molecule type" value="Genomic_DNA"/>
</dbReference>
<dbReference type="Proteomes" id="UP001596106">
    <property type="component" value="Unassembled WGS sequence"/>
</dbReference>
<proteinExistence type="predicted"/>
<name>A0ABW0I472_9BACT</name>
<reference evidence="2" key="1">
    <citation type="journal article" date="2019" name="Int. J. Syst. Evol. Microbiol.">
        <title>The Global Catalogue of Microorganisms (GCM) 10K type strain sequencing project: providing services to taxonomists for standard genome sequencing and annotation.</title>
        <authorList>
            <consortium name="The Broad Institute Genomics Platform"/>
            <consortium name="The Broad Institute Genome Sequencing Center for Infectious Disease"/>
            <person name="Wu L."/>
            <person name="Ma J."/>
        </authorList>
    </citation>
    <scope>NUCLEOTIDE SEQUENCE [LARGE SCALE GENOMIC DNA]</scope>
    <source>
        <strain evidence="2">CCUG 55250</strain>
    </source>
</reference>
<evidence type="ECO:0000313" key="2">
    <source>
        <dbReference type="Proteomes" id="UP001596106"/>
    </source>
</evidence>
<dbReference type="InterPro" id="IPR011048">
    <property type="entry name" value="Haem_d1_sf"/>
</dbReference>
<gene>
    <name evidence="1" type="ORF">ACFPMF_03315</name>
</gene>
<protein>
    <submittedName>
        <fullName evidence="1">Beta-propeller fold lactonase family protein</fullName>
    </submittedName>
</protein>
<organism evidence="1 2">
    <name type="scientific">Larkinella bovis</name>
    <dbReference type="NCBI Taxonomy" id="683041"/>
    <lineage>
        <taxon>Bacteria</taxon>
        <taxon>Pseudomonadati</taxon>
        <taxon>Bacteroidota</taxon>
        <taxon>Cytophagia</taxon>
        <taxon>Cytophagales</taxon>
        <taxon>Spirosomataceae</taxon>
        <taxon>Larkinella</taxon>
    </lineage>
</organism>
<dbReference type="NCBIfam" id="TIGR02276">
    <property type="entry name" value="beta_rpt_yvtn"/>
    <property type="match status" value="2"/>
</dbReference>
<dbReference type="PANTHER" id="PTHR47197:SF3">
    <property type="entry name" value="DIHYDRO-HEME D1 DEHYDROGENASE"/>
    <property type="match status" value="1"/>
</dbReference>
<dbReference type="InterPro" id="IPR011964">
    <property type="entry name" value="YVTN_b-propeller_repeat"/>
</dbReference>
<keyword evidence="2" id="KW-1185">Reference proteome</keyword>
<dbReference type="Pfam" id="PF02239">
    <property type="entry name" value="Cytochrom_D1"/>
    <property type="match status" value="1"/>
</dbReference>
<dbReference type="InterPro" id="IPR051200">
    <property type="entry name" value="Host-pathogen_enzymatic-act"/>
</dbReference>
<accession>A0ABW0I472</accession>
<sequence length="521" mass="56013">MFTFVNICLLIHGTGITNVAQAQFLYVVNVAPNVSVVDVATNQIVATLPVGITPLDVAISPDGKKIYVGNLRPNVISVINAQTNQIEALLPTYESPRKVLVNPNGKYLYTVNALSNNVLVFNTATNLPVATITIGENARSLSSAHDGSYIYIGVGEGSPRVHIINTINNTIETTIPMGGKISDLVLSPDGRSLYVTHDDSRFTNVSVINLATNKPEKIIPINDLSTSATPSLDGSRLYLLMSNSKQVGIMNTNTFQIEKTIPVGNDPVAISLTSDGSRLYVANKLSDNISVINTLTEAVETTITTGRPVAMDLLKGSSPSQPSYEGFLDKVECGSIRGWVWDKKRPNTPLTVEFTADGKVIGTALANIYRQDIKEAGKGNGEHVYNFTTPDVIKDGKPHSISARVQGTNYTLKWTPKPLTCPAPNRLATYNSPSSAAWSAVLLGNPVETGVVEVEVKGAQGQPITLSLVDSKGQILKQVQVKITDRVERHHLSIGSKASDLLLLQVSSPTYSRTLKVVSEN</sequence>
<evidence type="ECO:0000313" key="1">
    <source>
        <dbReference type="EMBL" id="MFC5408321.1"/>
    </source>
</evidence>
<dbReference type="RefSeq" id="WP_379841080.1">
    <property type="nucleotide sequence ID" value="NZ_JBHSMA010000001.1"/>
</dbReference>